<proteinExistence type="predicted"/>
<name>A0A8S1KPN5_9CILI</name>
<dbReference type="Proteomes" id="UP000692954">
    <property type="component" value="Unassembled WGS sequence"/>
</dbReference>
<protein>
    <submittedName>
        <fullName evidence="1">Uncharacterized protein</fullName>
    </submittedName>
</protein>
<reference evidence="1" key="1">
    <citation type="submission" date="2021-01" db="EMBL/GenBank/DDBJ databases">
        <authorList>
            <consortium name="Genoscope - CEA"/>
            <person name="William W."/>
        </authorList>
    </citation>
    <scope>NUCLEOTIDE SEQUENCE</scope>
</reference>
<sequence>MLLVIIQGKINAIMNEQEDTNKALRQFDLGNLMEQDKQRG</sequence>
<keyword evidence="2" id="KW-1185">Reference proteome</keyword>
<accession>A0A8S1KPN5</accession>
<evidence type="ECO:0000313" key="1">
    <source>
        <dbReference type="EMBL" id="CAD8055765.1"/>
    </source>
</evidence>
<organism evidence="1 2">
    <name type="scientific">Paramecium sonneborni</name>
    <dbReference type="NCBI Taxonomy" id="65129"/>
    <lineage>
        <taxon>Eukaryota</taxon>
        <taxon>Sar</taxon>
        <taxon>Alveolata</taxon>
        <taxon>Ciliophora</taxon>
        <taxon>Intramacronucleata</taxon>
        <taxon>Oligohymenophorea</taxon>
        <taxon>Peniculida</taxon>
        <taxon>Parameciidae</taxon>
        <taxon>Paramecium</taxon>
    </lineage>
</organism>
<dbReference type="AlphaFoldDB" id="A0A8S1KPN5"/>
<dbReference type="EMBL" id="CAJJDN010000009">
    <property type="protein sequence ID" value="CAD8055765.1"/>
    <property type="molecule type" value="Genomic_DNA"/>
</dbReference>
<gene>
    <name evidence="1" type="ORF">PSON_ATCC_30995.1.T0090409</name>
</gene>
<comment type="caution">
    <text evidence="1">The sequence shown here is derived from an EMBL/GenBank/DDBJ whole genome shotgun (WGS) entry which is preliminary data.</text>
</comment>
<evidence type="ECO:0000313" key="2">
    <source>
        <dbReference type="Proteomes" id="UP000692954"/>
    </source>
</evidence>